<protein>
    <submittedName>
        <fullName evidence="1">Uncharacterized protein</fullName>
    </submittedName>
</protein>
<dbReference type="EMBL" id="KN880950">
    <property type="protein sequence ID" value="KIY61413.1"/>
    <property type="molecule type" value="Genomic_DNA"/>
</dbReference>
<gene>
    <name evidence="1" type="ORF">CYLTODRAFT_427549</name>
</gene>
<name>A0A0D7ASS1_9AGAR</name>
<accession>A0A0D7ASS1</accession>
<dbReference type="Proteomes" id="UP000054007">
    <property type="component" value="Unassembled WGS sequence"/>
</dbReference>
<evidence type="ECO:0000313" key="2">
    <source>
        <dbReference type="Proteomes" id="UP000054007"/>
    </source>
</evidence>
<sequence>MAGRTHSFIPVHRQECARTASLRAPAPRMGPFPTIPKMHIPHLNHGCGMDFWDKHPLYARRGQWCSNE</sequence>
<evidence type="ECO:0000313" key="1">
    <source>
        <dbReference type="EMBL" id="KIY61413.1"/>
    </source>
</evidence>
<dbReference type="AlphaFoldDB" id="A0A0D7ASS1"/>
<proteinExistence type="predicted"/>
<organism evidence="1 2">
    <name type="scientific">Cylindrobasidium torrendii FP15055 ss-10</name>
    <dbReference type="NCBI Taxonomy" id="1314674"/>
    <lineage>
        <taxon>Eukaryota</taxon>
        <taxon>Fungi</taxon>
        <taxon>Dikarya</taxon>
        <taxon>Basidiomycota</taxon>
        <taxon>Agaricomycotina</taxon>
        <taxon>Agaricomycetes</taxon>
        <taxon>Agaricomycetidae</taxon>
        <taxon>Agaricales</taxon>
        <taxon>Marasmiineae</taxon>
        <taxon>Physalacriaceae</taxon>
        <taxon>Cylindrobasidium</taxon>
    </lineage>
</organism>
<reference evidence="1 2" key="1">
    <citation type="journal article" date="2015" name="Fungal Genet. Biol.">
        <title>Evolution of novel wood decay mechanisms in Agaricales revealed by the genome sequences of Fistulina hepatica and Cylindrobasidium torrendii.</title>
        <authorList>
            <person name="Floudas D."/>
            <person name="Held B.W."/>
            <person name="Riley R."/>
            <person name="Nagy L.G."/>
            <person name="Koehler G."/>
            <person name="Ransdell A.S."/>
            <person name="Younus H."/>
            <person name="Chow J."/>
            <person name="Chiniquy J."/>
            <person name="Lipzen A."/>
            <person name="Tritt A."/>
            <person name="Sun H."/>
            <person name="Haridas S."/>
            <person name="LaButti K."/>
            <person name="Ohm R.A."/>
            <person name="Kues U."/>
            <person name="Blanchette R.A."/>
            <person name="Grigoriev I.V."/>
            <person name="Minto R.E."/>
            <person name="Hibbett D.S."/>
        </authorList>
    </citation>
    <scope>NUCLEOTIDE SEQUENCE [LARGE SCALE GENOMIC DNA]</scope>
    <source>
        <strain evidence="1 2">FP15055 ss-10</strain>
    </source>
</reference>
<keyword evidence="2" id="KW-1185">Reference proteome</keyword>